<dbReference type="AlphaFoldDB" id="A0A8H8RS46"/>
<dbReference type="OrthoDB" id="370932at2759"/>
<keyword evidence="2" id="KW-1185">Reference proteome</keyword>
<accession>A0A8H8RS46</accession>
<reference evidence="1 2" key="1">
    <citation type="submission" date="2018-05" db="EMBL/GenBank/DDBJ databases">
        <title>Genome sequencing and assembly of the regulated plant pathogen Lachnellula willkommii and related sister species for the development of diagnostic species identification markers.</title>
        <authorList>
            <person name="Giroux E."/>
            <person name="Bilodeau G."/>
        </authorList>
    </citation>
    <scope>NUCLEOTIDE SEQUENCE [LARGE SCALE GENOMIC DNA]</scope>
    <source>
        <strain evidence="1 2">CBS 160.35</strain>
    </source>
</reference>
<dbReference type="InterPro" id="IPR026939">
    <property type="entry name" value="ZNF706/At2g23090_sf"/>
</dbReference>
<proteinExistence type="predicted"/>
<protein>
    <submittedName>
        <fullName evidence="1">Uncharacterized protein</fullName>
    </submittedName>
</protein>
<gene>
    <name evidence="1" type="ORF">LOCC1_G008904</name>
</gene>
<dbReference type="Gene3D" id="4.10.1050.10">
    <property type="entry name" value="At2g23090-like"/>
    <property type="match status" value="1"/>
</dbReference>
<name>A0A8H8RS46_9HELO</name>
<sequence length="82" mass="9099">GAKAASKRDRKGQDTKVAKSQINEQAIQCITCKSTFLKTTRAPALPNMLQTSTARLFRLLPNFRRTCEINAAHGFKLMSGFL</sequence>
<feature type="non-terminal residue" evidence="1">
    <location>
        <position position="1"/>
    </location>
</feature>
<evidence type="ECO:0000313" key="2">
    <source>
        <dbReference type="Proteomes" id="UP000443090"/>
    </source>
</evidence>
<dbReference type="Proteomes" id="UP000443090">
    <property type="component" value="Unassembled WGS sequence"/>
</dbReference>
<organism evidence="1 2">
    <name type="scientific">Lachnellula occidentalis</name>
    <dbReference type="NCBI Taxonomy" id="215460"/>
    <lineage>
        <taxon>Eukaryota</taxon>
        <taxon>Fungi</taxon>
        <taxon>Dikarya</taxon>
        <taxon>Ascomycota</taxon>
        <taxon>Pezizomycotina</taxon>
        <taxon>Leotiomycetes</taxon>
        <taxon>Helotiales</taxon>
        <taxon>Lachnaceae</taxon>
        <taxon>Lachnellula</taxon>
    </lineage>
</organism>
<evidence type="ECO:0000313" key="1">
    <source>
        <dbReference type="EMBL" id="TVY39438.1"/>
    </source>
</evidence>
<dbReference type="SUPFAM" id="SSF118359">
    <property type="entry name" value="Expressed protein At2g23090/F21P24.15"/>
    <property type="match status" value="1"/>
</dbReference>
<comment type="caution">
    <text evidence="1">The sequence shown here is derived from an EMBL/GenBank/DDBJ whole genome shotgun (WGS) entry which is preliminary data.</text>
</comment>
<dbReference type="EMBL" id="QGMI01000523">
    <property type="protein sequence ID" value="TVY39438.1"/>
    <property type="molecule type" value="Genomic_DNA"/>
</dbReference>